<gene>
    <name evidence="3" type="primary">LOC111085257</name>
</gene>
<protein>
    <submittedName>
        <fullName evidence="3">Uncharacterized protein LOC111085257</fullName>
    </submittedName>
</protein>
<dbReference type="SUPFAM" id="SSF48726">
    <property type="entry name" value="Immunoglobulin"/>
    <property type="match status" value="1"/>
</dbReference>
<organism evidence="2 3">
    <name type="scientific">Limulus polyphemus</name>
    <name type="common">Atlantic horseshoe crab</name>
    <dbReference type="NCBI Taxonomy" id="6850"/>
    <lineage>
        <taxon>Eukaryota</taxon>
        <taxon>Metazoa</taxon>
        <taxon>Ecdysozoa</taxon>
        <taxon>Arthropoda</taxon>
        <taxon>Chelicerata</taxon>
        <taxon>Merostomata</taxon>
        <taxon>Xiphosura</taxon>
        <taxon>Limulidae</taxon>
        <taxon>Limulus</taxon>
    </lineage>
</organism>
<dbReference type="RefSeq" id="XP_022238670.1">
    <property type="nucleotide sequence ID" value="XM_022382962.1"/>
</dbReference>
<reference evidence="3" key="1">
    <citation type="submission" date="2025-08" db="UniProtKB">
        <authorList>
            <consortium name="RefSeq"/>
        </authorList>
    </citation>
    <scope>IDENTIFICATION</scope>
    <source>
        <tissue evidence="3">Muscle</tissue>
    </source>
</reference>
<proteinExistence type="predicted"/>
<evidence type="ECO:0000313" key="2">
    <source>
        <dbReference type="Proteomes" id="UP000694941"/>
    </source>
</evidence>
<dbReference type="CDD" id="cd00096">
    <property type="entry name" value="Ig"/>
    <property type="match status" value="1"/>
</dbReference>
<dbReference type="PROSITE" id="PS50835">
    <property type="entry name" value="IG_LIKE"/>
    <property type="match status" value="1"/>
</dbReference>
<dbReference type="GeneID" id="111085257"/>
<dbReference type="Proteomes" id="UP000694941">
    <property type="component" value="Unplaced"/>
</dbReference>
<evidence type="ECO:0000313" key="3">
    <source>
        <dbReference type="RefSeq" id="XP_022238670.1"/>
    </source>
</evidence>
<sequence>MTMRNLQITLVYFMLVTFHIIFAGTPGIKLKPTGTSEGFSDPLIIEVMVGRQVELPCDIRRPTGDDSVSLILWYKSDINAPIFTVDSRHGPLEKAEHFSSDTLGLRASFNLVVDPAILTIDPVKETDNGEYRCRVDYRWARTIHRVIDLKVIVPVKEILIVNQRNQSLSGIIGPYSEGSELSLVCYAVGVTIEEEREV</sequence>
<evidence type="ECO:0000259" key="1">
    <source>
        <dbReference type="PROSITE" id="PS50835"/>
    </source>
</evidence>
<dbReference type="InterPro" id="IPR003599">
    <property type="entry name" value="Ig_sub"/>
</dbReference>
<dbReference type="InterPro" id="IPR007110">
    <property type="entry name" value="Ig-like_dom"/>
</dbReference>
<dbReference type="Gene3D" id="2.60.40.10">
    <property type="entry name" value="Immunoglobulins"/>
    <property type="match status" value="1"/>
</dbReference>
<dbReference type="PANTHER" id="PTHR23278:SF19">
    <property type="entry name" value="OBSCURIN"/>
    <property type="match status" value="1"/>
</dbReference>
<keyword evidence="2" id="KW-1185">Reference proteome</keyword>
<dbReference type="InterPro" id="IPR036179">
    <property type="entry name" value="Ig-like_dom_sf"/>
</dbReference>
<name>A0ABM1S4W5_LIMPO</name>
<dbReference type="SMART" id="SM00409">
    <property type="entry name" value="IG"/>
    <property type="match status" value="1"/>
</dbReference>
<accession>A0ABM1S4W5</accession>
<dbReference type="PANTHER" id="PTHR23278">
    <property type="entry name" value="SIDESTEP PROTEIN"/>
    <property type="match status" value="1"/>
</dbReference>
<feature type="domain" description="Ig-like" evidence="1">
    <location>
        <begin position="26"/>
        <end position="144"/>
    </location>
</feature>
<dbReference type="InterPro" id="IPR013783">
    <property type="entry name" value="Ig-like_fold"/>
</dbReference>